<dbReference type="PANTHER" id="PTHR48100:SF1">
    <property type="entry name" value="HISTIDINE PHOSPHATASE FAMILY PROTEIN-RELATED"/>
    <property type="match status" value="1"/>
</dbReference>
<proteinExistence type="predicted"/>
<reference evidence="1 2" key="1">
    <citation type="submission" date="2023-04" db="EMBL/GenBank/DDBJ databases">
        <title>Complete genome sequence of Alisedimentitalea scapharcae.</title>
        <authorList>
            <person name="Rong J.-C."/>
            <person name="Yi M.-L."/>
            <person name="Zhao Q."/>
        </authorList>
    </citation>
    <scope>NUCLEOTIDE SEQUENCE [LARGE SCALE GENOMIC DNA]</scope>
    <source>
        <strain evidence="1 2">KCTC 42119</strain>
    </source>
</reference>
<protein>
    <submittedName>
        <fullName evidence="1">Histidine phosphatase family protein</fullName>
        <ecNumber evidence="1">3.1.3.-</ecNumber>
    </submittedName>
</protein>
<dbReference type="RefSeq" id="WP_406647590.1">
    <property type="nucleotide sequence ID" value="NZ_CP123584.1"/>
</dbReference>
<dbReference type="Proteomes" id="UP001623232">
    <property type="component" value="Chromosome"/>
</dbReference>
<dbReference type="InterPro" id="IPR013078">
    <property type="entry name" value="His_Pase_superF_clade-1"/>
</dbReference>
<dbReference type="InterPro" id="IPR029033">
    <property type="entry name" value="His_PPase_superfam"/>
</dbReference>
<dbReference type="EMBL" id="CP123584">
    <property type="protein sequence ID" value="WZK89371.1"/>
    <property type="molecule type" value="Genomic_DNA"/>
</dbReference>
<dbReference type="SUPFAM" id="SSF53254">
    <property type="entry name" value="Phosphoglycerate mutase-like"/>
    <property type="match status" value="1"/>
</dbReference>
<organism evidence="1 2">
    <name type="scientific">Aliisedimentitalea scapharcae</name>
    <dbReference type="NCBI Taxonomy" id="1524259"/>
    <lineage>
        <taxon>Bacteria</taxon>
        <taxon>Pseudomonadati</taxon>
        <taxon>Pseudomonadota</taxon>
        <taxon>Alphaproteobacteria</taxon>
        <taxon>Rhodobacterales</taxon>
        <taxon>Roseobacteraceae</taxon>
        <taxon>Aliisedimentitalea</taxon>
    </lineage>
</organism>
<dbReference type="InterPro" id="IPR050275">
    <property type="entry name" value="PGM_Phosphatase"/>
</dbReference>
<dbReference type="GO" id="GO:0016787">
    <property type="term" value="F:hydrolase activity"/>
    <property type="evidence" value="ECO:0007669"/>
    <property type="project" value="UniProtKB-KW"/>
</dbReference>
<dbReference type="EC" id="3.1.3.-" evidence="1"/>
<dbReference type="PANTHER" id="PTHR48100">
    <property type="entry name" value="BROAD-SPECIFICITY PHOSPHATASE YOR283W-RELATED"/>
    <property type="match status" value="1"/>
</dbReference>
<sequence length="217" mass="24251">MSHITLVRHGQANTQARDEASYDKLSALGHQQAEWLGTYLRDSRAYHPRVFSGTLTRHIETASSMNVADGIVRDARLNEIEYFTLAQLLEEQQGVAIPTEREGFVRHLPRVFHAWQQNEIESPPETWDAFETRVGSVLTEISAGDGPALVVTSGALISMVMARALGLDTLNMARIALAIMNTSMHRLHPIDHHLSPVLFNAIPHLEHPARHHAQTHL</sequence>
<dbReference type="Pfam" id="PF00300">
    <property type="entry name" value="His_Phos_1"/>
    <property type="match status" value="1"/>
</dbReference>
<evidence type="ECO:0000313" key="2">
    <source>
        <dbReference type="Proteomes" id="UP001623232"/>
    </source>
</evidence>
<name>A0ABZ2XTE7_9RHOB</name>
<dbReference type="Gene3D" id="3.40.50.1240">
    <property type="entry name" value="Phosphoglycerate mutase-like"/>
    <property type="match status" value="1"/>
</dbReference>
<accession>A0ABZ2XTE7</accession>
<evidence type="ECO:0000313" key="1">
    <source>
        <dbReference type="EMBL" id="WZK89371.1"/>
    </source>
</evidence>
<keyword evidence="1" id="KW-0378">Hydrolase</keyword>
<gene>
    <name evidence="1" type="ORF">QEZ52_02115</name>
</gene>
<dbReference type="CDD" id="cd07067">
    <property type="entry name" value="HP_PGM_like"/>
    <property type="match status" value="1"/>
</dbReference>
<keyword evidence="2" id="KW-1185">Reference proteome</keyword>
<dbReference type="SMART" id="SM00855">
    <property type="entry name" value="PGAM"/>
    <property type="match status" value="1"/>
</dbReference>